<dbReference type="EMBL" id="JACXVP010000006">
    <property type="protein sequence ID" value="KAG5599491.1"/>
    <property type="molecule type" value="Genomic_DNA"/>
</dbReference>
<proteinExistence type="predicted"/>
<accession>A0A9J5YFH3</accession>
<evidence type="ECO:0000313" key="2">
    <source>
        <dbReference type="Proteomes" id="UP000824120"/>
    </source>
</evidence>
<keyword evidence="2" id="KW-1185">Reference proteome</keyword>
<dbReference type="Proteomes" id="UP000824120">
    <property type="component" value="Chromosome 6"/>
</dbReference>
<evidence type="ECO:0000313" key="1">
    <source>
        <dbReference type="EMBL" id="KAG5599491.1"/>
    </source>
</evidence>
<protein>
    <submittedName>
        <fullName evidence="1">Uncharacterized protein</fullName>
    </submittedName>
</protein>
<name>A0A9J5YFH3_SOLCO</name>
<dbReference type="OrthoDB" id="4822at2759"/>
<dbReference type="AlphaFoldDB" id="A0A9J5YFH3"/>
<reference evidence="1 2" key="1">
    <citation type="submission" date="2020-09" db="EMBL/GenBank/DDBJ databases">
        <title>De no assembly of potato wild relative species, Solanum commersonii.</title>
        <authorList>
            <person name="Cho K."/>
        </authorList>
    </citation>
    <scope>NUCLEOTIDE SEQUENCE [LARGE SCALE GENOMIC DNA]</scope>
    <source>
        <strain evidence="1">LZ3.2</strain>
        <tissue evidence="1">Leaf</tissue>
    </source>
</reference>
<gene>
    <name evidence="1" type="ORF">H5410_030861</name>
</gene>
<comment type="caution">
    <text evidence="1">The sequence shown here is derived from an EMBL/GenBank/DDBJ whole genome shotgun (WGS) entry which is preliminary data.</text>
</comment>
<feature type="non-terminal residue" evidence="1">
    <location>
        <position position="132"/>
    </location>
</feature>
<sequence length="132" mass="14683">MSQKQSRGTIEKAPSHPILFVNSITIAAEIEGSTFHTLEIIQAVRVSKKAEPDDSKFSSATKMVASKMLKYGYHQKSELEPKGTNKLRYEPTLGRVHHGSSKTIFVPEQALIPDQTDIDDIVERIGNLFVAM</sequence>
<organism evidence="1 2">
    <name type="scientific">Solanum commersonii</name>
    <name type="common">Commerson's wild potato</name>
    <name type="synonym">Commerson's nightshade</name>
    <dbReference type="NCBI Taxonomy" id="4109"/>
    <lineage>
        <taxon>Eukaryota</taxon>
        <taxon>Viridiplantae</taxon>
        <taxon>Streptophyta</taxon>
        <taxon>Embryophyta</taxon>
        <taxon>Tracheophyta</taxon>
        <taxon>Spermatophyta</taxon>
        <taxon>Magnoliopsida</taxon>
        <taxon>eudicotyledons</taxon>
        <taxon>Gunneridae</taxon>
        <taxon>Pentapetalae</taxon>
        <taxon>asterids</taxon>
        <taxon>lamiids</taxon>
        <taxon>Solanales</taxon>
        <taxon>Solanaceae</taxon>
        <taxon>Solanoideae</taxon>
        <taxon>Solaneae</taxon>
        <taxon>Solanum</taxon>
    </lineage>
</organism>